<dbReference type="PANTHER" id="PTHR13149:SF0">
    <property type="entry name" value="VACUOLAR PROTEIN-SORTING-ASSOCIATED PROTEIN 25"/>
    <property type="match status" value="1"/>
</dbReference>
<dbReference type="Gene3D" id="1.10.10.10">
    <property type="entry name" value="Winged helix-like DNA-binding domain superfamily/Winged helix DNA-binding domain"/>
    <property type="match status" value="1"/>
</dbReference>
<dbReference type="AlphaFoldDB" id="A0A9P6WD45"/>
<sequence length="178" mass="21053">MSLPAIYSFPPLYTRQPNAIIRNKQIDSWINILLQYSKIEKIWELDSNGIFLPNEINLFENNTINRSVNNTFIKEILDRMKSDHQIIYNNNNETNTFFILWKNLDSWASLILEWFETTNKLNQVVTFYEISSGDESINWEFHSMPSYLISKILQILVKRGRATILKDEYNKDIAIKVV</sequence>
<dbReference type="GO" id="GO:0005198">
    <property type="term" value="F:structural molecule activity"/>
    <property type="evidence" value="ECO:0007669"/>
    <property type="project" value="TreeGrafter"/>
</dbReference>
<dbReference type="SUPFAM" id="SSF46785">
    <property type="entry name" value="Winged helix' DNA-binding domain"/>
    <property type="match status" value="2"/>
</dbReference>
<dbReference type="GO" id="GO:0043328">
    <property type="term" value="P:protein transport to vacuole involved in ubiquitin-dependent protein catabolic process via the multivesicular body sorting pathway"/>
    <property type="evidence" value="ECO:0007669"/>
    <property type="project" value="TreeGrafter"/>
</dbReference>
<comment type="caution">
    <text evidence="4">The sequence shown here is derived from an EMBL/GenBank/DDBJ whole genome shotgun (WGS) entry which is preliminary data.</text>
</comment>
<dbReference type="Gene3D" id="1.10.10.570">
    <property type="entry name" value="Winged helix' DNA-binding domain. Chain C. Domain 1"/>
    <property type="match status" value="1"/>
</dbReference>
<organism evidence="4 5">
    <name type="scientific">Maudiozyma exigua</name>
    <name type="common">Yeast</name>
    <name type="synonym">Kazachstania exigua</name>
    <dbReference type="NCBI Taxonomy" id="34358"/>
    <lineage>
        <taxon>Eukaryota</taxon>
        <taxon>Fungi</taxon>
        <taxon>Dikarya</taxon>
        <taxon>Ascomycota</taxon>
        <taxon>Saccharomycotina</taxon>
        <taxon>Saccharomycetes</taxon>
        <taxon>Saccharomycetales</taxon>
        <taxon>Saccharomycetaceae</taxon>
        <taxon>Maudiozyma</taxon>
    </lineage>
</organism>
<keyword evidence="2" id="KW-0813">Transport</keyword>
<name>A0A9P6WD45_MAUEX</name>
<dbReference type="EMBL" id="PUHR01000050">
    <property type="protein sequence ID" value="KAG0669065.1"/>
    <property type="molecule type" value="Genomic_DNA"/>
</dbReference>
<evidence type="ECO:0000256" key="1">
    <source>
        <dbReference type="ARBA" id="ARBA00009674"/>
    </source>
</evidence>
<evidence type="ECO:0008006" key="6">
    <source>
        <dbReference type="Google" id="ProtNLM"/>
    </source>
</evidence>
<gene>
    <name evidence="4" type="ORF">C6P45_004137</name>
</gene>
<keyword evidence="5" id="KW-1185">Reference proteome</keyword>
<dbReference type="OrthoDB" id="245150at2759"/>
<evidence type="ECO:0000313" key="4">
    <source>
        <dbReference type="EMBL" id="KAG0669065.1"/>
    </source>
</evidence>
<evidence type="ECO:0000256" key="3">
    <source>
        <dbReference type="ARBA" id="ARBA00022927"/>
    </source>
</evidence>
<proteinExistence type="inferred from homology"/>
<evidence type="ECO:0000256" key="2">
    <source>
        <dbReference type="ARBA" id="ARBA00022448"/>
    </source>
</evidence>
<accession>A0A9P6WD45</accession>
<dbReference type="InterPro" id="IPR008570">
    <property type="entry name" value="ESCRT-II_cplx_Vps25-sub"/>
</dbReference>
<reference evidence="4 5" key="1">
    <citation type="submission" date="2020-11" db="EMBL/GenBank/DDBJ databases">
        <title>Kefir isolates.</title>
        <authorList>
            <person name="Marcisauskas S."/>
            <person name="Kim Y."/>
            <person name="Blasche S."/>
        </authorList>
    </citation>
    <scope>NUCLEOTIDE SEQUENCE [LARGE SCALE GENOMIC DNA]</scope>
    <source>
        <strain evidence="4 5">OG2</strain>
    </source>
</reference>
<protein>
    <recommendedName>
        <fullName evidence="6">ESCRT-II complex subunit VPS25</fullName>
    </recommendedName>
</protein>
<dbReference type="InterPro" id="IPR036390">
    <property type="entry name" value="WH_DNA-bd_sf"/>
</dbReference>
<dbReference type="InterPro" id="IPR014041">
    <property type="entry name" value="ESCRT-II_cplx_Vps25-sub_N"/>
</dbReference>
<dbReference type="GO" id="GO:0000814">
    <property type="term" value="C:ESCRT II complex"/>
    <property type="evidence" value="ECO:0007669"/>
    <property type="project" value="InterPro"/>
</dbReference>
<evidence type="ECO:0000313" key="5">
    <source>
        <dbReference type="Proteomes" id="UP000750334"/>
    </source>
</evidence>
<keyword evidence="3" id="KW-0653">Protein transport</keyword>
<dbReference type="GO" id="GO:0042803">
    <property type="term" value="F:protein homodimerization activity"/>
    <property type="evidence" value="ECO:0007669"/>
    <property type="project" value="TreeGrafter"/>
</dbReference>
<comment type="similarity">
    <text evidence="1">Belongs to the VPS25 family.</text>
</comment>
<dbReference type="Pfam" id="PF05871">
    <property type="entry name" value="ESCRT-II"/>
    <property type="match status" value="1"/>
</dbReference>
<dbReference type="InterPro" id="IPR036388">
    <property type="entry name" value="WH-like_DNA-bd_sf"/>
</dbReference>
<dbReference type="PANTHER" id="PTHR13149">
    <property type="entry name" value="VACUOLAR PROTEIN SORTING-ASSOCIATED PROTEIN VPS25"/>
    <property type="match status" value="1"/>
</dbReference>
<dbReference type="Proteomes" id="UP000750334">
    <property type="component" value="Unassembled WGS sequence"/>
</dbReference>